<feature type="chain" id="PRO_5012280231" evidence="1">
    <location>
        <begin position="18"/>
        <end position="74"/>
    </location>
</feature>
<keyword evidence="3" id="KW-1185">Reference proteome</keyword>
<keyword evidence="1" id="KW-0732">Signal</keyword>
<comment type="caution">
    <text evidence="2">The sequence shown here is derived from an EMBL/GenBank/DDBJ whole genome shotgun (WGS) entry which is preliminary data.</text>
</comment>
<dbReference type="EMBL" id="MOOB01000013">
    <property type="protein sequence ID" value="OQE89729.1"/>
    <property type="molecule type" value="Genomic_DNA"/>
</dbReference>
<dbReference type="Proteomes" id="UP000191691">
    <property type="component" value="Unassembled WGS sequence"/>
</dbReference>
<evidence type="ECO:0000313" key="3">
    <source>
        <dbReference type="Proteomes" id="UP000191691"/>
    </source>
</evidence>
<protein>
    <submittedName>
        <fullName evidence="2">Uncharacterized protein</fullName>
    </submittedName>
</protein>
<feature type="signal peptide" evidence="1">
    <location>
        <begin position="1"/>
        <end position="17"/>
    </location>
</feature>
<dbReference type="AlphaFoldDB" id="A0A1V6YQK1"/>
<evidence type="ECO:0000313" key="2">
    <source>
        <dbReference type="EMBL" id="OQE89729.1"/>
    </source>
</evidence>
<dbReference type="STRING" id="60175.A0A1V6YQK1"/>
<name>A0A1V6YQK1_PENNA</name>
<gene>
    <name evidence="2" type="ORF">PENNAL_c0013G06210</name>
</gene>
<sequence length="74" mass="8054">MTILAPALSFLYTETLASTTPHSAPTPHSVNRVQQELSAFTKDGSGMGAAHLGTDRMEVQARKFYSQRNISTDN</sequence>
<reference evidence="3" key="1">
    <citation type="journal article" date="2017" name="Nat. Microbiol.">
        <title>Global analysis of biosynthetic gene clusters reveals vast potential of secondary metabolite production in Penicillium species.</title>
        <authorList>
            <person name="Nielsen J.C."/>
            <person name="Grijseels S."/>
            <person name="Prigent S."/>
            <person name="Ji B."/>
            <person name="Dainat J."/>
            <person name="Nielsen K.F."/>
            <person name="Frisvad J.C."/>
            <person name="Workman M."/>
            <person name="Nielsen J."/>
        </authorList>
    </citation>
    <scope>NUCLEOTIDE SEQUENCE [LARGE SCALE GENOMIC DNA]</scope>
    <source>
        <strain evidence="3">IBT 13039</strain>
    </source>
</reference>
<organism evidence="2 3">
    <name type="scientific">Penicillium nalgiovense</name>
    <dbReference type="NCBI Taxonomy" id="60175"/>
    <lineage>
        <taxon>Eukaryota</taxon>
        <taxon>Fungi</taxon>
        <taxon>Dikarya</taxon>
        <taxon>Ascomycota</taxon>
        <taxon>Pezizomycotina</taxon>
        <taxon>Eurotiomycetes</taxon>
        <taxon>Eurotiomycetidae</taxon>
        <taxon>Eurotiales</taxon>
        <taxon>Aspergillaceae</taxon>
        <taxon>Penicillium</taxon>
    </lineage>
</organism>
<proteinExistence type="predicted"/>
<accession>A0A1V6YQK1</accession>
<evidence type="ECO:0000256" key="1">
    <source>
        <dbReference type="SAM" id="SignalP"/>
    </source>
</evidence>